<dbReference type="InterPro" id="IPR023210">
    <property type="entry name" value="NADP_OxRdtase_dom"/>
</dbReference>
<dbReference type="Pfam" id="PF00248">
    <property type="entry name" value="Aldo_ket_red"/>
    <property type="match status" value="1"/>
</dbReference>
<protein>
    <recommendedName>
        <fullName evidence="5">NADP-dependent oxidoreductase domain-containing protein</fullName>
    </recommendedName>
</protein>
<gene>
    <name evidence="3" type="ORF">NE237_022719</name>
</gene>
<dbReference type="InterPro" id="IPR013623">
    <property type="entry name" value="NADPH_Ox"/>
</dbReference>
<dbReference type="AlphaFoldDB" id="A0A9Q0K5J3"/>
<evidence type="ECO:0000313" key="4">
    <source>
        <dbReference type="Proteomes" id="UP001141806"/>
    </source>
</evidence>
<comment type="caution">
    <text evidence="3">The sequence shown here is derived from an EMBL/GenBank/DDBJ whole genome shotgun (WGS) entry which is preliminary data.</text>
</comment>
<evidence type="ECO:0000259" key="1">
    <source>
        <dbReference type="Pfam" id="PF00248"/>
    </source>
</evidence>
<evidence type="ECO:0000313" key="3">
    <source>
        <dbReference type="EMBL" id="KAJ4962780.1"/>
    </source>
</evidence>
<reference evidence="3" key="1">
    <citation type="journal article" date="2023" name="Plant J.">
        <title>The genome of the king protea, Protea cynaroides.</title>
        <authorList>
            <person name="Chang J."/>
            <person name="Duong T.A."/>
            <person name="Schoeman C."/>
            <person name="Ma X."/>
            <person name="Roodt D."/>
            <person name="Barker N."/>
            <person name="Li Z."/>
            <person name="Van de Peer Y."/>
            <person name="Mizrachi E."/>
        </authorList>
    </citation>
    <scope>NUCLEOTIDE SEQUENCE</scope>
    <source>
        <tissue evidence="3">Young leaves</tissue>
    </source>
</reference>
<evidence type="ECO:0008006" key="5">
    <source>
        <dbReference type="Google" id="ProtNLM"/>
    </source>
</evidence>
<dbReference type="Gene3D" id="3.20.20.100">
    <property type="entry name" value="NADP-dependent oxidoreductase domain"/>
    <property type="match status" value="1"/>
</dbReference>
<dbReference type="InterPro" id="IPR036812">
    <property type="entry name" value="NAD(P)_OxRdtase_dom_sf"/>
</dbReference>
<dbReference type="OrthoDB" id="416253at2759"/>
<sequence length="200" mass="23290">MLPIFLNDVWTRGSSEADELMISIQDARKIQAKLDKTRSNTRRGLKGLRFINKTTTTEDANELWRKVESQFEQLAKDGFIFREDFSEYIGGYSPLGAKGIFWCTFWGTNRVMEFKVLEEIAKARGKTIAQVCLRWVHEQGTIVLVKRFKKEQKKENLKIFGWAWSDEIFTSSSIEDSLQMILRQQTGPFKSAEEFWDGEI</sequence>
<feature type="domain" description="NADPH oxidase Respiratory burst" evidence="2">
    <location>
        <begin position="33"/>
        <end position="90"/>
    </location>
</feature>
<evidence type="ECO:0000259" key="2">
    <source>
        <dbReference type="Pfam" id="PF08414"/>
    </source>
</evidence>
<dbReference type="GO" id="GO:0050664">
    <property type="term" value="F:oxidoreductase activity, acting on NAD(P)H, oxygen as acceptor"/>
    <property type="evidence" value="ECO:0007669"/>
    <property type="project" value="InterPro"/>
</dbReference>
<name>A0A9Q0K5J3_9MAGN</name>
<dbReference type="SUPFAM" id="SSF51430">
    <property type="entry name" value="NAD(P)-linked oxidoreductase"/>
    <property type="match status" value="1"/>
</dbReference>
<accession>A0A9Q0K5J3</accession>
<keyword evidence="4" id="KW-1185">Reference proteome</keyword>
<feature type="domain" description="NADP-dependent oxidoreductase" evidence="1">
    <location>
        <begin position="114"/>
        <end position="166"/>
    </location>
</feature>
<proteinExistence type="predicted"/>
<dbReference type="GO" id="GO:0004601">
    <property type="term" value="F:peroxidase activity"/>
    <property type="evidence" value="ECO:0007669"/>
    <property type="project" value="InterPro"/>
</dbReference>
<dbReference type="InterPro" id="IPR020471">
    <property type="entry name" value="AKR"/>
</dbReference>
<dbReference type="Pfam" id="PF08414">
    <property type="entry name" value="NADPH_Ox"/>
    <property type="match status" value="1"/>
</dbReference>
<dbReference type="PANTHER" id="PTHR11732">
    <property type="entry name" value="ALDO/KETO REDUCTASE"/>
    <property type="match status" value="1"/>
</dbReference>
<dbReference type="Proteomes" id="UP001141806">
    <property type="component" value="Unassembled WGS sequence"/>
</dbReference>
<dbReference type="EMBL" id="JAMYWD010000008">
    <property type="protein sequence ID" value="KAJ4962780.1"/>
    <property type="molecule type" value="Genomic_DNA"/>
</dbReference>
<organism evidence="3 4">
    <name type="scientific">Protea cynaroides</name>
    <dbReference type="NCBI Taxonomy" id="273540"/>
    <lineage>
        <taxon>Eukaryota</taxon>
        <taxon>Viridiplantae</taxon>
        <taxon>Streptophyta</taxon>
        <taxon>Embryophyta</taxon>
        <taxon>Tracheophyta</taxon>
        <taxon>Spermatophyta</taxon>
        <taxon>Magnoliopsida</taxon>
        <taxon>Proteales</taxon>
        <taxon>Proteaceae</taxon>
        <taxon>Protea</taxon>
    </lineage>
</organism>